<evidence type="ECO:0000313" key="3">
    <source>
        <dbReference type="Proteomes" id="UP000501914"/>
    </source>
</evidence>
<reference evidence="2 3" key="1">
    <citation type="submission" date="2020-02" db="EMBL/GenBank/DDBJ databases">
        <title>Genome sequencing, annotation and comparative genomic analysis of Bacillus tequilensis EA-CB0015, an effective biological control agent against Pseudocercospora fijiensis in banana plants.</title>
        <authorList>
            <person name="Cuellar-Gaviria T.Z."/>
            <person name="Ju K.-S."/>
            <person name="Villegas-Escobar V."/>
        </authorList>
    </citation>
    <scope>NUCLEOTIDE SEQUENCE [LARGE SCALE GENOMIC DNA]</scope>
    <source>
        <strain evidence="2 3">EA-CB0015</strain>
    </source>
</reference>
<sequence>MFTILLMFMPVGGGCQPAEKLASPAPSGSAKNKAYDIHDGFIEAERIFGTEAAAASSAEIVESQLAPDAALTANRLFFFAIIDEQTASLLFLGFAANPNE</sequence>
<dbReference type="InterPro" id="IPR023796">
    <property type="entry name" value="Serpin_dom"/>
</dbReference>
<protein>
    <recommendedName>
        <fullName evidence="1">Serpin domain-containing protein</fullName>
    </recommendedName>
</protein>
<evidence type="ECO:0000259" key="1">
    <source>
        <dbReference type="Pfam" id="PF00079"/>
    </source>
</evidence>
<dbReference type="InterPro" id="IPR042185">
    <property type="entry name" value="Serpin_sf_2"/>
</dbReference>
<dbReference type="Gene3D" id="2.30.39.10">
    <property type="entry name" value="Alpha-1-antitrypsin, domain 1"/>
    <property type="match status" value="1"/>
</dbReference>
<dbReference type="AlphaFoldDB" id="A0A6H0WGI2"/>
<dbReference type="Pfam" id="PF00079">
    <property type="entry name" value="Serpin"/>
    <property type="match status" value="1"/>
</dbReference>
<proteinExistence type="predicted"/>
<name>A0A6H0WGI2_9BACI</name>
<accession>A0A6H0WGI2</accession>
<dbReference type="EMBL" id="CP048852">
    <property type="protein sequence ID" value="QIW78607.1"/>
    <property type="molecule type" value="Genomic_DNA"/>
</dbReference>
<keyword evidence="3" id="KW-1185">Reference proteome</keyword>
<gene>
    <name evidence="2" type="ORF">G4P54_01495</name>
</gene>
<dbReference type="InterPro" id="IPR036186">
    <property type="entry name" value="Serpin_sf"/>
</dbReference>
<dbReference type="KEGG" id="bteq:G4P54_01495"/>
<dbReference type="SUPFAM" id="SSF56574">
    <property type="entry name" value="Serpins"/>
    <property type="match status" value="1"/>
</dbReference>
<organism evidence="2 3">
    <name type="scientific">Bacillus tequilensis</name>
    <dbReference type="NCBI Taxonomy" id="227866"/>
    <lineage>
        <taxon>Bacteria</taxon>
        <taxon>Bacillati</taxon>
        <taxon>Bacillota</taxon>
        <taxon>Bacilli</taxon>
        <taxon>Bacillales</taxon>
        <taxon>Bacillaceae</taxon>
        <taxon>Bacillus</taxon>
    </lineage>
</organism>
<evidence type="ECO:0000313" key="2">
    <source>
        <dbReference type="EMBL" id="QIW78607.1"/>
    </source>
</evidence>
<feature type="domain" description="Serpin" evidence="1">
    <location>
        <begin position="37"/>
        <end position="98"/>
    </location>
</feature>
<dbReference type="RefSeq" id="WP_167871561.1">
    <property type="nucleotide sequence ID" value="NZ_CP048852.1"/>
</dbReference>
<dbReference type="Proteomes" id="UP000501914">
    <property type="component" value="Chromosome"/>
</dbReference>